<proteinExistence type="predicted"/>
<comment type="catalytic activity">
    <reaction evidence="1">
        <text>S-ubiquitinyl-[E2 ubiquitin-conjugating enzyme]-L-cysteine + [acceptor protein]-L-lysine = [E2 ubiquitin-conjugating enzyme]-L-cysteine + N(6)-ubiquitinyl-[acceptor protein]-L-lysine.</text>
        <dbReference type="EC" id="2.3.2.27"/>
    </reaction>
</comment>
<dbReference type="InterPro" id="IPR039525">
    <property type="entry name" value="RNF126-like_zinc-ribbon"/>
</dbReference>
<dbReference type="Pfam" id="PF14369">
    <property type="entry name" value="Zn_ribbon_19"/>
    <property type="match status" value="1"/>
</dbReference>
<evidence type="ECO:0000256" key="2">
    <source>
        <dbReference type="ARBA" id="ARBA00012483"/>
    </source>
</evidence>
<evidence type="ECO:0000256" key="1">
    <source>
        <dbReference type="ARBA" id="ARBA00000900"/>
    </source>
</evidence>
<dbReference type="GO" id="GO:0008270">
    <property type="term" value="F:zinc ion binding"/>
    <property type="evidence" value="ECO:0007669"/>
    <property type="project" value="UniProtKB-KW"/>
</dbReference>
<evidence type="ECO:0000256" key="3">
    <source>
        <dbReference type="ARBA" id="ARBA00022679"/>
    </source>
</evidence>
<keyword evidence="5" id="KW-0863">Zinc-finger</keyword>
<protein>
    <recommendedName>
        <fullName evidence="2">RING-type E3 ubiquitin transferase</fullName>
        <ecNumber evidence="2">2.3.2.27</ecNumber>
    </recommendedName>
</protein>
<evidence type="ECO:0000256" key="7">
    <source>
        <dbReference type="ARBA" id="ARBA00022833"/>
    </source>
</evidence>
<dbReference type="GO" id="GO:0061630">
    <property type="term" value="F:ubiquitin protein ligase activity"/>
    <property type="evidence" value="ECO:0007669"/>
    <property type="project" value="UniProtKB-EC"/>
</dbReference>
<keyword evidence="6" id="KW-0833">Ubl conjugation pathway</keyword>
<gene>
    <name evidence="9" type="ORF">LSINAPIS_LOCUS4565</name>
</gene>
<evidence type="ECO:0000313" key="9">
    <source>
        <dbReference type="EMBL" id="VVC92045.1"/>
    </source>
</evidence>
<evidence type="ECO:0000256" key="5">
    <source>
        <dbReference type="ARBA" id="ARBA00022771"/>
    </source>
</evidence>
<sequence length="222" mass="23634">MADAIVMDTAAAVRYFCHRCNAEFDDVSQDYKCPFCASGFVEEMENGANGASPGQGLIFMDASMSNSDDTSSLHEEGVAELLDIPAEIRNLQAQHQDVPPVLRDIALLVSEAHSRGTGRGTTRLMTNIAEMLMGDGRAPATTTTANTAGAVPFVLLGEPGDYLFSGEALDAVVTQLLGQLEHSGPPPMPRDKLDAIPTEIVTEEQAAAKTPCSVCWENFQTG</sequence>
<evidence type="ECO:0000256" key="4">
    <source>
        <dbReference type="ARBA" id="ARBA00022723"/>
    </source>
</evidence>
<reference evidence="9 10" key="1">
    <citation type="submission" date="2017-07" db="EMBL/GenBank/DDBJ databases">
        <authorList>
            <person name="Talla V."/>
            <person name="Backstrom N."/>
        </authorList>
    </citation>
    <scope>NUCLEOTIDE SEQUENCE [LARGE SCALE GENOMIC DNA]</scope>
</reference>
<organism evidence="9 10">
    <name type="scientific">Leptidea sinapis</name>
    <dbReference type="NCBI Taxonomy" id="189913"/>
    <lineage>
        <taxon>Eukaryota</taxon>
        <taxon>Metazoa</taxon>
        <taxon>Ecdysozoa</taxon>
        <taxon>Arthropoda</taxon>
        <taxon>Hexapoda</taxon>
        <taxon>Insecta</taxon>
        <taxon>Pterygota</taxon>
        <taxon>Neoptera</taxon>
        <taxon>Endopterygota</taxon>
        <taxon>Lepidoptera</taxon>
        <taxon>Glossata</taxon>
        <taxon>Ditrysia</taxon>
        <taxon>Papilionoidea</taxon>
        <taxon>Pieridae</taxon>
        <taxon>Dismorphiinae</taxon>
        <taxon>Leptidea</taxon>
    </lineage>
</organism>
<keyword evidence="10" id="KW-1185">Reference proteome</keyword>
<evidence type="ECO:0000259" key="8">
    <source>
        <dbReference type="Pfam" id="PF14369"/>
    </source>
</evidence>
<keyword evidence="3" id="KW-0808">Transferase</keyword>
<evidence type="ECO:0000256" key="6">
    <source>
        <dbReference type="ARBA" id="ARBA00022786"/>
    </source>
</evidence>
<name>A0A5E4Q4S5_9NEOP</name>
<accession>A0A5E4Q4S5</accession>
<evidence type="ECO:0000313" key="10">
    <source>
        <dbReference type="Proteomes" id="UP000324832"/>
    </source>
</evidence>
<keyword evidence="4" id="KW-0479">Metal-binding</keyword>
<feature type="domain" description="E3 ubiquitin-protein ligase RNF126-like zinc-ribbon" evidence="8">
    <location>
        <begin position="14"/>
        <end position="44"/>
    </location>
</feature>
<dbReference type="EC" id="2.3.2.27" evidence="2"/>
<dbReference type="Proteomes" id="UP000324832">
    <property type="component" value="Unassembled WGS sequence"/>
</dbReference>
<dbReference type="AlphaFoldDB" id="A0A5E4Q4S5"/>
<dbReference type="EMBL" id="FZQP02001204">
    <property type="protein sequence ID" value="VVC92045.1"/>
    <property type="molecule type" value="Genomic_DNA"/>
</dbReference>
<keyword evidence="7" id="KW-0862">Zinc</keyword>